<dbReference type="AlphaFoldDB" id="A0A7X0FMP6"/>
<reference evidence="1 2" key="1">
    <citation type="submission" date="2020-08" db="EMBL/GenBank/DDBJ databases">
        <title>Sequencing the genomes of 1000 actinobacteria strains.</title>
        <authorList>
            <person name="Klenk H.-P."/>
        </authorList>
    </citation>
    <scope>NUCLEOTIDE SEQUENCE [LARGE SCALE GENOMIC DNA]</scope>
    <source>
        <strain evidence="1 2">DSM 12511</strain>
    </source>
</reference>
<sequence>MTSPDTNETTNEKIAGLTRRSVVKGAAWAAPVVAYAAVVPQASASLPPCVGSVNATGGSYPVNVGVAGCTVANTHWDFQFKITAAAEASCDCDAVLVTFYDNPDRSQLWLNQSTDQPQRYVRKTLALGATGTFPEEGDNVYNVSNDAFVGTIVAPGLTQDALHCLINPSGSGAPPSGGSCDDTDGPMATYLVQCIQDGTPVDFPDGQGEGSINICVPQLTATMCDLPGAGNFRMHITVSNACGLPTSNFVVTNIQQNNDTNFPNEGFSVWSGNQVVGAGVDIDFNTGSGQDQFWISFTPDGGTNIVRNRIEFSGFPGTIGAC</sequence>
<dbReference type="InterPro" id="IPR006311">
    <property type="entry name" value="TAT_signal"/>
</dbReference>
<dbReference type="Proteomes" id="UP000537775">
    <property type="component" value="Unassembled WGS sequence"/>
</dbReference>
<keyword evidence="2" id="KW-1185">Reference proteome</keyword>
<dbReference type="PROSITE" id="PS51318">
    <property type="entry name" value="TAT"/>
    <property type="match status" value="1"/>
</dbReference>
<name>A0A7X0FMP6_9MICO</name>
<dbReference type="RefSeq" id="WP_184749155.1">
    <property type="nucleotide sequence ID" value="NZ_BAAAJR010000008.1"/>
</dbReference>
<protein>
    <submittedName>
        <fullName evidence="1">Uncharacterized protein</fullName>
    </submittedName>
</protein>
<accession>A0A7X0FMP6</accession>
<organism evidence="1 2">
    <name type="scientific">Microbacterium thalassium</name>
    <dbReference type="NCBI Taxonomy" id="362649"/>
    <lineage>
        <taxon>Bacteria</taxon>
        <taxon>Bacillati</taxon>
        <taxon>Actinomycetota</taxon>
        <taxon>Actinomycetes</taxon>
        <taxon>Micrococcales</taxon>
        <taxon>Microbacteriaceae</taxon>
        <taxon>Microbacterium</taxon>
    </lineage>
</organism>
<evidence type="ECO:0000313" key="1">
    <source>
        <dbReference type="EMBL" id="MBB6389875.1"/>
    </source>
</evidence>
<gene>
    <name evidence="1" type="ORF">HD594_000188</name>
</gene>
<dbReference type="EMBL" id="JACHML010000001">
    <property type="protein sequence ID" value="MBB6389875.1"/>
    <property type="molecule type" value="Genomic_DNA"/>
</dbReference>
<evidence type="ECO:0000313" key="2">
    <source>
        <dbReference type="Proteomes" id="UP000537775"/>
    </source>
</evidence>
<comment type="caution">
    <text evidence="1">The sequence shown here is derived from an EMBL/GenBank/DDBJ whole genome shotgun (WGS) entry which is preliminary data.</text>
</comment>
<proteinExistence type="predicted"/>